<gene>
    <name evidence="5" type="primary">LOC102803617</name>
</gene>
<evidence type="ECO:0000256" key="2">
    <source>
        <dbReference type="ARBA" id="ARBA00023242"/>
    </source>
</evidence>
<evidence type="ECO:0000313" key="5">
    <source>
        <dbReference type="RefSeq" id="XP_006819019.1"/>
    </source>
</evidence>
<keyword evidence="2" id="KW-0539">Nucleus</keyword>
<evidence type="ECO:0000259" key="3">
    <source>
        <dbReference type="Pfam" id="PF25458"/>
    </source>
</evidence>
<dbReference type="Proteomes" id="UP000694865">
    <property type="component" value="Unplaced"/>
</dbReference>
<dbReference type="PANTHER" id="PTHR20938">
    <property type="entry name" value="INTEGRATOR COMPLEX SUBUNIT 4"/>
    <property type="match status" value="1"/>
</dbReference>
<dbReference type="GeneID" id="102803617"/>
<keyword evidence="4" id="KW-1185">Reference proteome</keyword>
<dbReference type="RefSeq" id="XP_006819019.1">
    <property type="nucleotide sequence ID" value="XM_006818956.1"/>
</dbReference>
<feature type="non-terminal residue" evidence="5">
    <location>
        <position position="1"/>
    </location>
</feature>
<evidence type="ECO:0000256" key="1">
    <source>
        <dbReference type="ARBA" id="ARBA00004123"/>
    </source>
</evidence>
<comment type="subcellular location">
    <subcellularLocation>
        <location evidence="1">Nucleus</location>
    </subcellularLocation>
</comment>
<accession>A0ABM0MG78</accession>
<dbReference type="PANTHER" id="PTHR20938:SF0">
    <property type="entry name" value="INTEGRATOR COMPLEX SUBUNIT 4"/>
    <property type="match status" value="1"/>
</dbReference>
<dbReference type="InterPro" id="IPR057412">
    <property type="entry name" value="INTS4_C"/>
</dbReference>
<reference evidence="5" key="1">
    <citation type="submission" date="2025-08" db="UniProtKB">
        <authorList>
            <consortium name="RefSeq"/>
        </authorList>
    </citation>
    <scope>IDENTIFICATION</scope>
    <source>
        <tissue evidence="5">Testes</tissue>
    </source>
</reference>
<dbReference type="Pfam" id="PF25458">
    <property type="entry name" value="INTS4_C"/>
    <property type="match status" value="1"/>
</dbReference>
<evidence type="ECO:0000313" key="4">
    <source>
        <dbReference type="Proteomes" id="UP000694865"/>
    </source>
</evidence>
<proteinExistence type="predicted"/>
<name>A0ABM0MG78_SACKO</name>
<organism evidence="4 5">
    <name type="scientific">Saccoglossus kowalevskii</name>
    <name type="common">Acorn worm</name>
    <dbReference type="NCBI Taxonomy" id="10224"/>
    <lineage>
        <taxon>Eukaryota</taxon>
        <taxon>Metazoa</taxon>
        <taxon>Hemichordata</taxon>
        <taxon>Enteropneusta</taxon>
        <taxon>Harrimaniidae</taxon>
        <taxon>Saccoglossus</taxon>
    </lineage>
</organism>
<feature type="domain" description="Integrator complex subunit 4/Protein SIEL C-terminal Ig-like" evidence="3">
    <location>
        <begin position="1"/>
        <end position="91"/>
    </location>
</feature>
<protein>
    <submittedName>
        <fullName evidence="5">Integrator complex subunit 4-like</fullName>
    </submittedName>
</protein>
<sequence>VQLPDGTTQLITPRTCDFKKLSPLKYRLLTQVYVSHGVWSEPCSINFCVVMSHRDDTQPQAVLDPGQSSATEEKGIIELCKPVKVYLLPKPAKR</sequence>